<dbReference type="RefSeq" id="WP_068616292.1">
    <property type="nucleotide sequence ID" value="NZ_CP016268.1"/>
</dbReference>
<sequence length="63" mass="7065">MDEPASRDELQARPTSPCTRVCTLDEQNVCLGCLRTLAEIVGWSRMTADEQRTLIKDLSARRG</sequence>
<dbReference type="AlphaFoldDB" id="A0A193LGR6"/>
<organism evidence="1 2">
    <name type="scientific">Woeseia oceani</name>
    <dbReference type="NCBI Taxonomy" id="1548547"/>
    <lineage>
        <taxon>Bacteria</taxon>
        <taxon>Pseudomonadati</taxon>
        <taxon>Pseudomonadota</taxon>
        <taxon>Gammaproteobacteria</taxon>
        <taxon>Woeseiales</taxon>
        <taxon>Woeseiaceae</taxon>
        <taxon>Woeseia</taxon>
    </lineage>
</organism>
<accession>A0A193LGR6</accession>
<name>A0A193LGR6_9GAMM</name>
<evidence type="ECO:0000313" key="2">
    <source>
        <dbReference type="Proteomes" id="UP000092695"/>
    </source>
</evidence>
<dbReference type="PANTHER" id="PTHR35175:SF2">
    <property type="entry name" value="DUF1289 DOMAIN-CONTAINING PROTEIN"/>
    <property type="match status" value="1"/>
</dbReference>
<keyword evidence="2" id="KW-1185">Reference proteome</keyword>
<reference evidence="1 2" key="1">
    <citation type="submission" date="2016-06" db="EMBL/GenBank/DDBJ databases">
        <title>Complete genome sequence of a deep-branching marine Gamma Proteobacterium Woeseia oceani type strain XK5.</title>
        <authorList>
            <person name="Mu D."/>
            <person name="Du Z."/>
        </authorList>
    </citation>
    <scope>NUCLEOTIDE SEQUENCE [LARGE SCALE GENOMIC DNA]</scope>
    <source>
        <strain evidence="1 2">XK5</strain>
    </source>
</reference>
<dbReference type="PANTHER" id="PTHR35175">
    <property type="entry name" value="DUF1289 DOMAIN-CONTAINING PROTEIN"/>
    <property type="match status" value="1"/>
</dbReference>
<evidence type="ECO:0008006" key="3">
    <source>
        <dbReference type="Google" id="ProtNLM"/>
    </source>
</evidence>
<proteinExistence type="predicted"/>
<dbReference type="KEGG" id="woc:BA177_11240"/>
<evidence type="ECO:0000313" key="1">
    <source>
        <dbReference type="EMBL" id="ANO51702.1"/>
    </source>
</evidence>
<dbReference type="Pfam" id="PF06945">
    <property type="entry name" value="DUF1289"/>
    <property type="match status" value="1"/>
</dbReference>
<dbReference type="Proteomes" id="UP000092695">
    <property type="component" value="Chromosome"/>
</dbReference>
<protein>
    <recommendedName>
        <fullName evidence="3">DUF1289 domain-containing protein</fullName>
    </recommendedName>
</protein>
<gene>
    <name evidence="1" type="ORF">BA177_11240</name>
</gene>
<dbReference type="EMBL" id="CP016268">
    <property type="protein sequence ID" value="ANO51702.1"/>
    <property type="molecule type" value="Genomic_DNA"/>
</dbReference>
<dbReference type="InterPro" id="IPR010710">
    <property type="entry name" value="DUF1289"/>
</dbReference>
<dbReference type="OrthoDB" id="8911262at2"/>